<dbReference type="EMBL" id="JABCLB010000009">
    <property type="protein sequence ID" value="NMU81262.1"/>
    <property type="molecule type" value="Genomic_DNA"/>
</dbReference>
<organism evidence="1 2">
    <name type="scientific">Vibrio parahaemolyticus</name>
    <dbReference type="NCBI Taxonomy" id="670"/>
    <lineage>
        <taxon>Bacteria</taxon>
        <taxon>Pseudomonadati</taxon>
        <taxon>Pseudomonadota</taxon>
        <taxon>Gammaproteobacteria</taxon>
        <taxon>Vibrionales</taxon>
        <taxon>Vibrionaceae</taxon>
        <taxon>Vibrio</taxon>
    </lineage>
</organism>
<comment type="caution">
    <text evidence="1">The sequence shown here is derived from an EMBL/GenBank/DDBJ whole genome shotgun (WGS) entry which is preliminary data.</text>
</comment>
<reference evidence="1 2" key="1">
    <citation type="submission" date="2020-04" db="EMBL/GenBank/DDBJ databases">
        <title>Whole-genome sequencing of Vibrio spp. from China reveals different genetic environments of blaCTX-M-14 among diverse lineages.</title>
        <authorList>
            <person name="Zheng Z."/>
            <person name="Ye L."/>
            <person name="Chen S."/>
        </authorList>
    </citation>
    <scope>NUCLEOTIDE SEQUENCE [LARGE SCALE GENOMIC DNA]</scope>
    <source>
        <strain evidence="1 2">Vb0551</strain>
    </source>
</reference>
<protein>
    <submittedName>
        <fullName evidence="1">Uncharacterized protein</fullName>
    </submittedName>
</protein>
<name>A0A7Y0XAH2_VIBPH</name>
<dbReference type="AlphaFoldDB" id="A0A7Y0XAH2"/>
<gene>
    <name evidence="1" type="ORF">HKB16_00035</name>
</gene>
<evidence type="ECO:0000313" key="2">
    <source>
        <dbReference type="Proteomes" id="UP000518904"/>
    </source>
</evidence>
<evidence type="ECO:0000313" key="1">
    <source>
        <dbReference type="EMBL" id="NMU81262.1"/>
    </source>
</evidence>
<sequence>MMPPCKISTLMSKEEVIEKVAYVLREGVNSKIWGAFNPPSLDDYAKWNWIDWLTYFKSSGNHLMQSFLGKAIRRVNGQ</sequence>
<proteinExistence type="predicted"/>
<accession>A0A7Y0XAH2</accession>
<dbReference type="Proteomes" id="UP000518904">
    <property type="component" value="Unassembled WGS sequence"/>
</dbReference>